<evidence type="ECO:0000313" key="3">
    <source>
        <dbReference type="EMBL" id="KAF4471815.1"/>
    </source>
</evidence>
<dbReference type="OrthoDB" id="2283785at2759"/>
<reference evidence="3 4" key="1">
    <citation type="submission" date="2020-01" db="EMBL/GenBank/DDBJ databases">
        <title>Identification and distribution of gene clusters putatively required for synthesis of sphingolipid metabolism inhibitors in phylogenetically diverse species of the filamentous fungus Fusarium.</title>
        <authorList>
            <person name="Kim H.-S."/>
            <person name="Busman M."/>
            <person name="Brown D.W."/>
            <person name="Divon H."/>
            <person name="Uhlig S."/>
            <person name="Proctor R.H."/>
        </authorList>
    </citation>
    <scope>NUCLEOTIDE SEQUENCE [LARGE SCALE GENOMIC DNA]</scope>
    <source>
        <strain evidence="3 4">NRRL 20459</strain>
    </source>
</reference>
<accession>A0A8H4LQ77</accession>
<dbReference type="Pfam" id="PF04426">
    <property type="entry name" value="Bul1_C"/>
    <property type="match status" value="1"/>
</dbReference>
<dbReference type="PANTHER" id="PTHR31904">
    <property type="entry name" value="BYPASS OF STOP CODON PROTEIN 5-RELATED"/>
    <property type="match status" value="1"/>
</dbReference>
<dbReference type="Proteomes" id="UP000554235">
    <property type="component" value="Unassembled WGS sequence"/>
</dbReference>
<comment type="caution">
    <text evidence="3">The sequence shown here is derived from an EMBL/GenBank/DDBJ whole genome shotgun (WGS) entry which is preliminary data.</text>
</comment>
<organism evidence="3 4">
    <name type="scientific">Fusarium albosuccineum</name>
    <dbReference type="NCBI Taxonomy" id="1237068"/>
    <lineage>
        <taxon>Eukaryota</taxon>
        <taxon>Fungi</taxon>
        <taxon>Dikarya</taxon>
        <taxon>Ascomycota</taxon>
        <taxon>Pezizomycotina</taxon>
        <taxon>Sordariomycetes</taxon>
        <taxon>Hypocreomycetidae</taxon>
        <taxon>Hypocreales</taxon>
        <taxon>Nectriaceae</taxon>
        <taxon>Fusarium</taxon>
        <taxon>Fusarium decemcellulare species complex</taxon>
    </lineage>
</organism>
<evidence type="ECO:0000313" key="4">
    <source>
        <dbReference type="Proteomes" id="UP000554235"/>
    </source>
</evidence>
<sequence length="458" mass="50825">MPLPTSAKSRAQSRVKRECPVEISIDRHFEAKAYTSGSAVAGQVTFSPQSDFTFDTVDIVLVGCASAQVQLLQREIPRSNHTFLELRMPFPEDALPHTGILEAGNSYTVPFSFIIPFQLPSASCKHRSTVIRERHLQLPPTVGGWEHDDLAIHSVGIEYSVRARAVMKVDQQTTSIEKKHIIKVMPYFPEQPPLHILPGNPMYQLSQEKMIRKDMLSSRNGYLKASTSQPDPIVLSADKLEASECTLTVDLEFSPTSKKIKPPQIYAKSGYIQALTNYSVGHIGFLPDQHKHPRVSPNPILTYFMDEQVTLGESGELHWDQQSPCSSAESSRRSSVSVSQQPPERARKGSNHSTGSDSAIATTSIKYKAKLVVPFNLPGPDKKAFLPTFYSCLVCRTYTFRLIIGAGSHGSTLAFTIPVQIAVEGCYTPPIDATPNYTQIDAEQEFDDQMLPPYEFVL</sequence>
<feature type="compositionally biased region" description="Low complexity" evidence="1">
    <location>
        <begin position="321"/>
        <end position="343"/>
    </location>
</feature>
<evidence type="ECO:0000256" key="1">
    <source>
        <dbReference type="SAM" id="MobiDB-lite"/>
    </source>
</evidence>
<dbReference type="EMBL" id="JAADYS010000163">
    <property type="protein sequence ID" value="KAF4471815.1"/>
    <property type="molecule type" value="Genomic_DNA"/>
</dbReference>
<dbReference type="InterPro" id="IPR039634">
    <property type="entry name" value="Bul1-like"/>
</dbReference>
<evidence type="ECO:0000259" key="2">
    <source>
        <dbReference type="Pfam" id="PF04426"/>
    </source>
</evidence>
<dbReference type="PANTHER" id="PTHR31904:SF1">
    <property type="entry name" value="BYPASS OF STOP CODON PROTEIN 5-RELATED"/>
    <property type="match status" value="1"/>
</dbReference>
<keyword evidence="4" id="KW-1185">Reference proteome</keyword>
<protein>
    <recommendedName>
        <fullName evidence="2">Bul1 C-terminal domain-containing protein</fullName>
    </recommendedName>
</protein>
<gene>
    <name evidence="3" type="ORF">FALBO_1277</name>
</gene>
<proteinExistence type="predicted"/>
<feature type="domain" description="Bul1 C-terminal" evidence="2">
    <location>
        <begin position="322"/>
        <end position="421"/>
    </location>
</feature>
<dbReference type="Gene3D" id="2.60.40.640">
    <property type="match status" value="1"/>
</dbReference>
<feature type="region of interest" description="Disordered" evidence="1">
    <location>
        <begin position="318"/>
        <end position="358"/>
    </location>
</feature>
<name>A0A8H4LQ77_9HYPO</name>
<dbReference type="AlphaFoldDB" id="A0A8H4LQ77"/>
<dbReference type="InterPro" id="IPR022794">
    <property type="entry name" value="Bul1_C"/>
</dbReference>
<dbReference type="InterPro" id="IPR014752">
    <property type="entry name" value="Arrestin-like_C"/>
</dbReference>